<feature type="transmembrane region" description="Helical" evidence="1">
    <location>
        <begin position="40"/>
        <end position="61"/>
    </location>
</feature>
<sequence length="209" mass="23725">MHNLLNHPLAFWSILAVLAIIGGATGGMLVSIVIEPHVAVVSAIGTWTIGIIGAIAGWYYFQVDHKKDISVQFSPVIEEGSDGHPHVFYKLQAYNDSKIGNVVSAERIYVSINYLSRSKVVHDYSEKKDKLPFIRIDKELVEDNFQEYYSVQPYGITPELTFLQEKFKSNIAGVLPIQMDCKKTDKCYLTFVFSDVNDSPYTFQYRFEL</sequence>
<dbReference type="EMBL" id="QFDK01000003">
    <property type="protein sequence ID" value="TOZ05122.1"/>
    <property type="molecule type" value="Genomic_DNA"/>
</dbReference>
<feature type="transmembrane region" description="Helical" evidence="1">
    <location>
        <begin position="9"/>
        <end position="34"/>
    </location>
</feature>
<protein>
    <submittedName>
        <fullName evidence="2">Uncharacterized protein</fullName>
    </submittedName>
</protein>
<gene>
    <name evidence="2" type="ORF">DIS17_04045</name>
</gene>
<evidence type="ECO:0000313" key="2">
    <source>
        <dbReference type="EMBL" id="TOZ05122.1"/>
    </source>
</evidence>
<reference evidence="2" key="1">
    <citation type="submission" date="2018-05" db="EMBL/GenBank/DDBJ databases">
        <title>Genome Comparison of Lactic Acid Bacteria Isolated from non-Wheat Sourdough.</title>
        <authorList>
            <person name="Rice T."/>
            <person name="Axel C."/>
            <person name="Lynch K.M."/>
            <person name="Benz C."/>
            <person name="Arendt E.K."/>
            <person name="Coffey A."/>
        </authorList>
    </citation>
    <scope>NUCLEOTIDE SEQUENCE</scope>
    <source>
        <strain evidence="2">TR055</strain>
    </source>
</reference>
<dbReference type="Proteomes" id="UP000785759">
    <property type="component" value="Unassembled WGS sequence"/>
</dbReference>
<keyword evidence="1" id="KW-0812">Transmembrane</keyword>
<evidence type="ECO:0000256" key="1">
    <source>
        <dbReference type="SAM" id="Phobius"/>
    </source>
</evidence>
<evidence type="ECO:0000313" key="3">
    <source>
        <dbReference type="Proteomes" id="UP000785759"/>
    </source>
</evidence>
<proteinExistence type="predicted"/>
<organism evidence="2 3">
    <name type="scientific">Levilactobacillus brevis</name>
    <name type="common">Lactobacillus brevis</name>
    <dbReference type="NCBI Taxonomy" id="1580"/>
    <lineage>
        <taxon>Bacteria</taxon>
        <taxon>Bacillati</taxon>
        <taxon>Bacillota</taxon>
        <taxon>Bacilli</taxon>
        <taxon>Lactobacillales</taxon>
        <taxon>Lactobacillaceae</taxon>
        <taxon>Levilactobacillus</taxon>
    </lineage>
</organism>
<name>A0AAJ5FLC2_LEVBR</name>
<accession>A0AAJ5FLC2</accession>
<dbReference type="AlphaFoldDB" id="A0AAJ5FLC2"/>
<dbReference type="RefSeq" id="WP_139988728.1">
    <property type="nucleotide sequence ID" value="NZ_QFDK01000003.1"/>
</dbReference>
<comment type="caution">
    <text evidence="2">The sequence shown here is derived from an EMBL/GenBank/DDBJ whole genome shotgun (WGS) entry which is preliminary data.</text>
</comment>
<keyword evidence="1" id="KW-1133">Transmembrane helix</keyword>
<keyword evidence="1" id="KW-0472">Membrane</keyword>